<dbReference type="RefSeq" id="WP_146157433.1">
    <property type="nucleotide sequence ID" value="NZ_PVNL01000035.1"/>
</dbReference>
<gene>
    <name evidence="1" type="ORF">ENSA7_14240</name>
</gene>
<dbReference type="EMBL" id="PVNL01000035">
    <property type="protein sequence ID" value="PRQ08792.1"/>
    <property type="molecule type" value="Genomic_DNA"/>
</dbReference>
<dbReference type="Proteomes" id="UP000238823">
    <property type="component" value="Unassembled WGS sequence"/>
</dbReference>
<sequence length="633" mass="70863">MSAQVIGFEGSWPEGEPVAWGAAAIEVGDHVSNSFSHHAIHKDDFVHASQNPDADSPGERLERYVKLPTSVKVELNHTDDIVVLGLDSSLPETRLLFPVRQQRFGIEGQTKGEHKYFYIFRTRILFRKTAQGILGSVFQACLSKDIKSLKQDDICKRAIRACLVLVPEDPLMNALRCVSSPKRARAMAFVRTRLEGENDALQLFETVMRVCQDDGFESWLKYSGGFATHGLDAADAAKQLSLISDLHSTIRKRVVHSIVPALKAEDAGLRITFLKASSAQIGFGVQLAGEPLFMRFARYVELDYFQRALRGDIPASLLSDAKFVSTLESILEPEPGTTVTQRALDSEEEEILIWRPDHARSGIRSFPFHILGYIQGFTRDINFIEIKFSSKEGPAGRASVSLRDDGDGNAPLGVDDVSQQPKRWVFEPAVFEVVQEVFPGRRTPKYHLKHILFIRTLTAHTKVPVTALPSYFRHAFLILPERITISAGSIAHPELDLEAASHALKTTLDEGAPERGSFDWIEKVSELSDEAELNYASLAQTSWTQVSSKRYDRAMRILRILDSDSGKVDLQNVTDVLISDYKDECSLYQVRRTIDSELHKAVAVDPRTLEVRLTARGYALLTIFDRLEAIEEE</sequence>
<name>A0A2S9YUS3_9BACT</name>
<accession>A0A2S9YUS3</accession>
<dbReference type="AlphaFoldDB" id="A0A2S9YUS3"/>
<proteinExistence type="predicted"/>
<protein>
    <submittedName>
        <fullName evidence="1">Uncharacterized protein</fullName>
    </submittedName>
</protein>
<organism evidence="1 2">
    <name type="scientific">Enhygromyxa salina</name>
    <dbReference type="NCBI Taxonomy" id="215803"/>
    <lineage>
        <taxon>Bacteria</taxon>
        <taxon>Pseudomonadati</taxon>
        <taxon>Myxococcota</taxon>
        <taxon>Polyangia</taxon>
        <taxon>Nannocystales</taxon>
        <taxon>Nannocystaceae</taxon>
        <taxon>Enhygromyxa</taxon>
    </lineage>
</organism>
<evidence type="ECO:0000313" key="1">
    <source>
        <dbReference type="EMBL" id="PRQ08792.1"/>
    </source>
</evidence>
<evidence type="ECO:0000313" key="2">
    <source>
        <dbReference type="Proteomes" id="UP000238823"/>
    </source>
</evidence>
<comment type="caution">
    <text evidence="1">The sequence shown here is derived from an EMBL/GenBank/DDBJ whole genome shotgun (WGS) entry which is preliminary data.</text>
</comment>
<reference evidence="1 2" key="1">
    <citation type="submission" date="2018-03" db="EMBL/GenBank/DDBJ databases">
        <title>Draft Genome Sequences of the Obligatory Marine Myxobacteria Enhygromyxa salina SWB007.</title>
        <authorList>
            <person name="Poehlein A."/>
            <person name="Moghaddam J.A."/>
            <person name="Harms H."/>
            <person name="Alanjari M."/>
            <person name="Koenig G.M."/>
            <person name="Daniel R."/>
            <person name="Schaeberle T.F."/>
        </authorList>
    </citation>
    <scope>NUCLEOTIDE SEQUENCE [LARGE SCALE GENOMIC DNA]</scope>
    <source>
        <strain evidence="1 2">SWB007</strain>
    </source>
</reference>